<evidence type="ECO:0000259" key="1">
    <source>
        <dbReference type="PROSITE" id="PS51704"/>
    </source>
</evidence>
<dbReference type="PROSITE" id="PS51704">
    <property type="entry name" value="GP_PDE"/>
    <property type="match status" value="1"/>
</dbReference>
<dbReference type="PANTHER" id="PTHR46211:SF1">
    <property type="entry name" value="GLYCEROPHOSPHODIESTER PHOSPHODIESTERASE, CYTOPLASMIC"/>
    <property type="match status" value="1"/>
</dbReference>
<dbReference type="RefSeq" id="WP_196104665.1">
    <property type="nucleotide sequence ID" value="NZ_CP064942.1"/>
</dbReference>
<dbReference type="SUPFAM" id="SSF51695">
    <property type="entry name" value="PLC-like phosphodiesterases"/>
    <property type="match status" value="1"/>
</dbReference>
<dbReference type="PANTHER" id="PTHR46211">
    <property type="entry name" value="GLYCEROPHOSPHORYL DIESTER PHOSPHODIESTERASE"/>
    <property type="match status" value="1"/>
</dbReference>
<reference evidence="2 3" key="1">
    <citation type="submission" date="2020-11" db="EMBL/GenBank/DDBJ databases">
        <title>Description of Pontivivens ytuae sp. nov. isolated from deep sea sediment of Mariana Trench.</title>
        <authorList>
            <person name="Wang Z."/>
            <person name="Sun Q.-L."/>
            <person name="Xu X.-D."/>
            <person name="Tang Y.-Z."/>
            <person name="Zhang J."/>
        </authorList>
    </citation>
    <scope>NUCLEOTIDE SEQUENCE [LARGE SCALE GENOMIC DNA]</scope>
    <source>
        <strain evidence="2 3">MT2928</strain>
    </source>
</reference>
<dbReference type="GO" id="GO:0006629">
    <property type="term" value="P:lipid metabolic process"/>
    <property type="evidence" value="ECO:0007669"/>
    <property type="project" value="InterPro"/>
</dbReference>
<evidence type="ECO:0000313" key="2">
    <source>
        <dbReference type="EMBL" id="QPH55466.1"/>
    </source>
</evidence>
<proteinExistence type="predicted"/>
<protein>
    <submittedName>
        <fullName evidence="2">Phosphodiesterase</fullName>
    </submittedName>
</protein>
<dbReference type="Gene3D" id="3.20.20.190">
    <property type="entry name" value="Phosphatidylinositol (PI) phosphodiesterase"/>
    <property type="match status" value="1"/>
</dbReference>
<evidence type="ECO:0000313" key="3">
    <source>
        <dbReference type="Proteomes" id="UP000594800"/>
    </source>
</evidence>
<gene>
    <name evidence="2" type="ORF">I0K15_06950</name>
</gene>
<dbReference type="InterPro" id="IPR030395">
    <property type="entry name" value="GP_PDE_dom"/>
</dbReference>
<organism evidence="2 3">
    <name type="scientific">Pontivivens ytuae</name>
    <dbReference type="NCBI Taxonomy" id="2789856"/>
    <lineage>
        <taxon>Bacteria</taxon>
        <taxon>Pseudomonadati</taxon>
        <taxon>Pseudomonadota</taxon>
        <taxon>Alphaproteobacteria</taxon>
        <taxon>Rhodobacterales</taxon>
        <taxon>Paracoccaceae</taxon>
        <taxon>Pontivivens</taxon>
    </lineage>
</organism>
<dbReference type="GO" id="GO:0008081">
    <property type="term" value="F:phosphoric diester hydrolase activity"/>
    <property type="evidence" value="ECO:0007669"/>
    <property type="project" value="InterPro"/>
</dbReference>
<dbReference type="InterPro" id="IPR017946">
    <property type="entry name" value="PLC-like_Pdiesterase_TIM-brl"/>
</dbReference>
<dbReference type="Proteomes" id="UP000594800">
    <property type="component" value="Chromosome"/>
</dbReference>
<dbReference type="AlphaFoldDB" id="A0A7S9LUM4"/>
<dbReference type="Pfam" id="PF03009">
    <property type="entry name" value="GDPD"/>
    <property type="match status" value="1"/>
</dbReference>
<dbReference type="EMBL" id="CP064942">
    <property type="protein sequence ID" value="QPH55466.1"/>
    <property type="molecule type" value="Genomic_DNA"/>
</dbReference>
<feature type="domain" description="GP-PDE" evidence="1">
    <location>
        <begin position="9"/>
        <end position="250"/>
    </location>
</feature>
<name>A0A7S9LUM4_9RHOB</name>
<dbReference type="KEGG" id="poz:I0K15_06950"/>
<accession>A0A7S9LUM4</accession>
<sequence>MTLPDGFLARPIAHRALHRPGVAENSAAAVRAAVEGGWGIEVDVQPAADGTPMVFHDYALDRLCGVDGWVRLTPVEDLRRMSLLGTGAGVPTLSDVLEIVGGRVPLVIEVKDQDGALGPGIGALEQAVADVIRGYSGPLALISFNPNSVRVLGGMAPDVPRGLVTDAFAREDWAMVPAPRREKLARMADLDACGVSFISHNRRTLDMVPVREAKRRGLPVLTWTVRSAEEEAEARRVADQITFEGYVPAI</sequence>
<keyword evidence="3" id="KW-1185">Reference proteome</keyword>